<protein>
    <recommendedName>
        <fullName evidence="4">SET domain-containing protein</fullName>
    </recommendedName>
</protein>
<dbReference type="PANTHER" id="PTHR33524">
    <property type="entry name" value="C5ORF35"/>
    <property type="match status" value="1"/>
</dbReference>
<proteinExistence type="predicted"/>
<dbReference type="EMBL" id="LSYV01000035">
    <property type="protein sequence ID" value="KXZ47643.1"/>
    <property type="molecule type" value="Genomic_DNA"/>
</dbReference>
<organism evidence="2 3">
    <name type="scientific">Gonium pectorale</name>
    <name type="common">Green alga</name>
    <dbReference type="NCBI Taxonomy" id="33097"/>
    <lineage>
        <taxon>Eukaryota</taxon>
        <taxon>Viridiplantae</taxon>
        <taxon>Chlorophyta</taxon>
        <taxon>core chlorophytes</taxon>
        <taxon>Chlorophyceae</taxon>
        <taxon>CS clade</taxon>
        <taxon>Chlamydomonadales</taxon>
        <taxon>Volvocaceae</taxon>
        <taxon>Gonium</taxon>
    </lineage>
</organism>
<keyword evidence="3" id="KW-1185">Reference proteome</keyword>
<feature type="region of interest" description="Disordered" evidence="1">
    <location>
        <begin position="344"/>
        <end position="400"/>
    </location>
</feature>
<evidence type="ECO:0000256" key="1">
    <source>
        <dbReference type="SAM" id="MobiDB-lite"/>
    </source>
</evidence>
<evidence type="ECO:0000313" key="2">
    <source>
        <dbReference type="EMBL" id="KXZ47643.1"/>
    </source>
</evidence>
<feature type="compositionally biased region" description="Acidic residues" evidence="1">
    <location>
        <begin position="355"/>
        <end position="372"/>
    </location>
</feature>
<reference evidence="3" key="1">
    <citation type="journal article" date="2016" name="Nat. Commun.">
        <title>The Gonium pectorale genome demonstrates co-option of cell cycle regulation during the evolution of multicellularity.</title>
        <authorList>
            <person name="Hanschen E.R."/>
            <person name="Marriage T.N."/>
            <person name="Ferris P.J."/>
            <person name="Hamaji T."/>
            <person name="Toyoda A."/>
            <person name="Fujiyama A."/>
            <person name="Neme R."/>
            <person name="Noguchi H."/>
            <person name="Minakuchi Y."/>
            <person name="Suzuki M."/>
            <person name="Kawai-Toyooka H."/>
            <person name="Smith D.R."/>
            <person name="Sparks H."/>
            <person name="Anderson J."/>
            <person name="Bakaric R."/>
            <person name="Luria V."/>
            <person name="Karger A."/>
            <person name="Kirschner M.W."/>
            <person name="Durand P.M."/>
            <person name="Michod R.E."/>
            <person name="Nozaki H."/>
            <person name="Olson B.J."/>
        </authorList>
    </citation>
    <scope>NUCLEOTIDE SEQUENCE [LARGE SCALE GENOMIC DNA]</scope>
    <source>
        <strain evidence="3">NIES-2863</strain>
    </source>
</reference>
<accession>A0A150GCY7</accession>
<gene>
    <name evidence="2" type="ORF">GPECTOR_34g802</name>
</gene>
<feature type="compositionally biased region" description="Gly residues" evidence="1">
    <location>
        <begin position="471"/>
        <end position="490"/>
    </location>
</feature>
<dbReference type="Proteomes" id="UP000075714">
    <property type="component" value="Unassembled WGS sequence"/>
</dbReference>
<evidence type="ECO:0008006" key="4">
    <source>
        <dbReference type="Google" id="ProtNLM"/>
    </source>
</evidence>
<feature type="region of interest" description="Disordered" evidence="1">
    <location>
        <begin position="266"/>
        <end position="305"/>
    </location>
</feature>
<feature type="compositionally biased region" description="Basic and acidic residues" evidence="1">
    <location>
        <begin position="373"/>
        <end position="397"/>
    </location>
</feature>
<sequence>MWRSILSSRFASWVVGFVSLPKERQIQHEMDLQRLYILTQLHKAAAQNRAANMQQLIMKSHSLDLSAVRSEVEASLRQQVLGTAQALHEELVQAGDPALAAARTTAAHARLERQREREASGLRKLLNRVAESRQPPPAASAASALPAAAAAACGAGSSGATQAQTATGTAAAAAGSAAARELSASEVAAALQRRLGFSLELRPSEVPHPEAGTGLFLRGEARAGAVVAIFPGVLYGRTQLAHMPNYPRVDTDNPYLSCRFDQSIVDSKPWGRGDSGPVPGTAPEAASASPLPGPERAVSMSGAEAGQSPNVIEAPLDIALDHPDLDLTSRPWLRAYLPVVQPPMSYDPYGNKYGEEDDGGDDEEAESEEEDEAKERRGRGGEGRKGQRRRAPGELRPWEVLTPPGGVVRLLVLVATRGLRDGEELLQNYRMNPHVARPDWYVVHDAEAEHRRWAKIRALDLGFKGSKTQGPGQGQGAGGGQGTGGANNAG</sequence>
<dbReference type="OrthoDB" id="442460at2759"/>
<dbReference type="PANTHER" id="PTHR33524:SF1">
    <property type="entry name" value="SET DOMAIN-CONTAINING PROTEIN"/>
    <property type="match status" value="1"/>
</dbReference>
<name>A0A150GCY7_GONPE</name>
<comment type="caution">
    <text evidence="2">The sequence shown here is derived from an EMBL/GenBank/DDBJ whole genome shotgun (WGS) entry which is preliminary data.</text>
</comment>
<dbReference type="InterPro" id="IPR040415">
    <property type="entry name" value="SETD9"/>
</dbReference>
<dbReference type="AlphaFoldDB" id="A0A150GCY7"/>
<feature type="region of interest" description="Disordered" evidence="1">
    <location>
        <begin position="464"/>
        <end position="490"/>
    </location>
</feature>
<evidence type="ECO:0000313" key="3">
    <source>
        <dbReference type="Proteomes" id="UP000075714"/>
    </source>
</evidence>